<evidence type="ECO:0000313" key="2">
    <source>
        <dbReference type="Proteomes" id="UP001185092"/>
    </source>
</evidence>
<organism evidence="1 2">
    <name type="scientific">Aureibacter tunicatorum</name>
    <dbReference type="NCBI Taxonomy" id="866807"/>
    <lineage>
        <taxon>Bacteria</taxon>
        <taxon>Pseudomonadati</taxon>
        <taxon>Bacteroidota</taxon>
        <taxon>Cytophagia</taxon>
        <taxon>Cytophagales</taxon>
        <taxon>Persicobacteraceae</taxon>
        <taxon>Aureibacter</taxon>
    </lineage>
</organism>
<dbReference type="EMBL" id="JAVDQD010000006">
    <property type="protein sequence ID" value="MDR6241008.1"/>
    <property type="molecule type" value="Genomic_DNA"/>
</dbReference>
<dbReference type="Proteomes" id="UP001185092">
    <property type="component" value="Unassembled WGS sequence"/>
</dbReference>
<proteinExistence type="predicted"/>
<accession>A0AAE3XQQ2</accession>
<gene>
    <name evidence="1" type="ORF">HNQ88_004084</name>
</gene>
<evidence type="ECO:0000313" key="1">
    <source>
        <dbReference type="EMBL" id="MDR6241008.1"/>
    </source>
</evidence>
<sequence>MIFSRKYMRSRCKSDGVDQRNSICKQPPSLWTEPVQCMMSAEYFLDEFHKDHKRLFPVAQDQSEGEVSAKNIDSQALSLPEVEMSTSGQKLQVASELDTIHEDEELELLSLAPGTAAELGKSKDKSKRKSHVVVHKVANLLDGFKFLKLQQTLFEQKVRVEPNNSLHLKNLQFILNDLLFLLEDLEMEITHFQRVFPITELFLLNQEYVQKETSVPGFHLVMKIVKDTEHEKALVIKSMVDHGVALPQRKAFGLAGRVRKRFRTLNTLENSSMFSFSCGLYVDQQEVVGLFLSWIHQLMECPEGLDLLMQLEESIMFRRNMRVRFEASTCPSIAFLKTGDRTIKVNVPISGVDWLSRFSKKVGDQRAYGFTPPAYLLAMFLLKAFAFDHAQGLQKGLMTHFGMEHMTSRSPIQYKEVVKKLLETNSDAKVGDLSVFIEVGKEVFVPDLKVQEVDESEIQIAGTTEGIGTVQPSENLVYEYQEAMAKMRPNIKFYPERVDFANSRQIVADNRNSAVYNIVHTEEEIQAESPDVVKFLPTFVSVQKGFSTHDRHAEDSDAVLKLLNSQAELVEFSQDPEKEAFAANFIRSMGMRTSAPATFPLSTTGKTIRILKDTSLKTEAYAESDFRDKLWDAQETTRPYCGLVMERVPGHSGEALKTKQNRATRTDDTYLNGAHGVSEIDINDSPNYESYGAVLKDPEVLKALGEMYLWDLLLGNHDRFLQGIHSGNVLFNVDLGSQINEPKEGCQGVEVKVNHPVLFGLDQTTNIVSLQMLLDFMGDTRFRNEKHWKRYEKVMTRADRLQRVGGGKSSEEYMKMAMIQVNRLYMFLKDFSECFLKGNTHDFPGNKRFIGWALGDEKPIIGESTEYVDMGMMEGILHFANNFAVVEALEKIHYTTFPDQAAVFFKTCHMLMDLVKEVGYDKLLIALKELQEKKRRTGQSEGVENNENDV</sequence>
<reference evidence="1" key="1">
    <citation type="submission" date="2023-07" db="EMBL/GenBank/DDBJ databases">
        <title>Genomic Encyclopedia of Type Strains, Phase IV (KMG-IV): sequencing the most valuable type-strain genomes for metagenomic binning, comparative biology and taxonomic classification.</title>
        <authorList>
            <person name="Goeker M."/>
        </authorList>
    </citation>
    <scope>NUCLEOTIDE SEQUENCE</scope>
    <source>
        <strain evidence="1">DSM 26174</strain>
    </source>
</reference>
<dbReference type="AlphaFoldDB" id="A0AAE3XQQ2"/>
<comment type="caution">
    <text evidence="1">The sequence shown here is derived from an EMBL/GenBank/DDBJ whole genome shotgun (WGS) entry which is preliminary data.</text>
</comment>
<name>A0AAE3XQQ2_9BACT</name>
<protein>
    <submittedName>
        <fullName evidence="1">Uncharacterized protein</fullName>
    </submittedName>
</protein>
<keyword evidence="2" id="KW-1185">Reference proteome</keyword>